<dbReference type="InterPro" id="IPR013024">
    <property type="entry name" value="GGCT-like"/>
</dbReference>
<dbReference type="Pfam" id="PF06094">
    <property type="entry name" value="GGACT"/>
    <property type="match status" value="1"/>
</dbReference>
<protein>
    <submittedName>
        <fullName evidence="2">Gamma-glutamylcyclotransferase (GGCT)/AIG2-like uncharacterized protein YtfP</fullName>
    </submittedName>
</protein>
<evidence type="ECO:0000313" key="3">
    <source>
        <dbReference type="Proteomes" id="UP000554342"/>
    </source>
</evidence>
<reference evidence="2 3" key="1">
    <citation type="submission" date="2020-08" db="EMBL/GenBank/DDBJ databases">
        <title>Genomic Encyclopedia of Type Strains, Phase IV (KMG-IV): sequencing the most valuable type-strain genomes for metagenomic binning, comparative biology and taxonomic classification.</title>
        <authorList>
            <person name="Goeker M."/>
        </authorList>
    </citation>
    <scope>NUCLEOTIDE SEQUENCE [LARGE SCALE GENOMIC DNA]</scope>
    <source>
        <strain evidence="2 3">DSM 27203</strain>
    </source>
</reference>
<dbReference type="Gene3D" id="3.10.490.10">
    <property type="entry name" value="Gamma-glutamyl cyclotransferase-like"/>
    <property type="match status" value="1"/>
</dbReference>
<keyword evidence="2" id="KW-0808">Transferase</keyword>
<name>A0A840YYI1_9SPHN</name>
<dbReference type="InterPro" id="IPR036568">
    <property type="entry name" value="GGCT-like_sf"/>
</dbReference>
<dbReference type="EMBL" id="JACIJI010000002">
    <property type="protein sequence ID" value="MBB5718665.1"/>
    <property type="molecule type" value="Genomic_DNA"/>
</dbReference>
<sequence length="125" mass="14110">MERFFFYGTLQRGGFYYHQCNLAQRARYLCDDTVTGALFDCGEYPALVRNANGSVHGEVFELLDPTLLAAIDAVEDYRPDQPKLSEYLRVPATTAGGIAVWTYVYNRPVTGLRPLSSGRWRPPAR</sequence>
<dbReference type="SUPFAM" id="SSF110857">
    <property type="entry name" value="Gamma-glutamyl cyclotransferase-like"/>
    <property type="match status" value="1"/>
</dbReference>
<proteinExistence type="predicted"/>
<evidence type="ECO:0000313" key="2">
    <source>
        <dbReference type="EMBL" id="MBB5718665.1"/>
    </source>
</evidence>
<dbReference type="Proteomes" id="UP000554342">
    <property type="component" value="Unassembled WGS sequence"/>
</dbReference>
<dbReference type="CDD" id="cd06661">
    <property type="entry name" value="GGCT_like"/>
    <property type="match status" value="1"/>
</dbReference>
<feature type="domain" description="Gamma-glutamylcyclotransferase AIG2-like" evidence="1">
    <location>
        <begin position="4"/>
        <end position="121"/>
    </location>
</feature>
<dbReference type="RefSeq" id="WP_184002621.1">
    <property type="nucleotide sequence ID" value="NZ_BAABIF010000013.1"/>
</dbReference>
<keyword evidence="3" id="KW-1185">Reference proteome</keyword>
<dbReference type="AlphaFoldDB" id="A0A840YYI1"/>
<dbReference type="InterPro" id="IPR009288">
    <property type="entry name" value="AIG2-like_dom"/>
</dbReference>
<dbReference type="GO" id="GO:0016740">
    <property type="term" value="F:transferase activity"/>
    <property type="evidence" value="ECO:0007669"/>
    <property type="project" value="UniProtKB-KW"/>
</dbReference>
<comment type="caution">
    <text evidence="2">The sequence shown here is derived from an EMBL/GenBank/DDBJ whole genome shotgun (WGS) entry which is preliminary data.</text>
</comment>
<organism evidence="2 3">
    <name type="scientific">Stakelama sediminis</name>
    <dbReference type="NCBI Taxonomy" id="463200"/>
    <lineage>
        <taxon>Bacteria</taxon>
        <taxon>Pseudomonadati</taxon>
        <taxon>Pseudomonadota</taxon>
        <taxon>Alphaproteobacteria</taxon>
        <taxon>Sphingomonadales</taxon>
        <taxon>Sphingomonadaceae</taxon>
        <taxon>Stakelama</taxon>
    </lineage>
</organism>
<evidence type="ECO:0000259" key="1">
    <source>
        <dbReference type="Pfam" id="PF06094"/>
    </source>
</evidence>
<accession>A0A840YYI1</accession>
<gene>
    <name evidence="2" type="ORF">FHR23_001588</name>
</gene>